<reference evidence="7" key="1">
    <citation type="journal article" date="2019" name="Int. J. Syst. Evol. Microbiol.">
        <title>The Global Catalogue of Microorganisms (GCM) 10K type strain sequencing project: providing services to taxonomists for standard genome sequencing and annotation.</title>
        <authorList>
            <consortium name="The Broad Institute Genomics Platform"/>
            <consortium name="The Broad Institute Genome Sequencing Center for Infectious Disease"/>
            <person name="Wu L."/>
            <person name="Ma J."/>
        </authorList>
    </citation>
    <scope>NUCLEOTIDE SEQUENCE [LARGE SCALE GENOMIC DNA]</scope>
    <source>
        <strain evidence="7">KCTC 22814</strain>
    </source>
</reference>
<dbReference type="PANTHER" id="PTHR11228">
    <property type="entry name" value="RADICAL SAM DOMAIN PROTEIN"/>
    <property type="match status" value="1"/>
</dbReference>
<dbReference type="InterPro" id="IPR058240">
    <property type="entry name" value="rSAM_sf"/>
</dbReference>
<dbReference type="SFLD" id="SFLDG01067">
    <property type="entry name" value="SPASM/twitch_domain_containing"/>
    <property type="match status" value="1"/>
</dbReference>
<dbReference type="Proteomes" id="UP001597525">
    <property type="component" value="Unassembled WGS sequence"/>
</dbReference>
<gene>
    <name evidence="6" type="primary">hxsC</name>
    <name evidence="6" type="ORF">ACFS7Y_15715</name>
</gene>
<dbReference type="PANTHER" id="PTHR11228:SF7">
    <property type="entry name" value="PQQA PEPTIDE CYCLASE"/>
    <property type="match status" value="1"/>
</dbReference>
<dbReference type="InterPro" id="IPR007197">
    <property type="entry name" value="rSAM"/>
</dbReference>
<evidence type="ECO:0000313" key="6">
    <source>
        <dbReference type="EMBL" id="MFD2968846.1"/>
    </source>
</evidence>
<dbReference type="SFLD" id="SFLDS00029">
    <property type="entry name" value="Radical_SAM"/>
    <property type="match status" value="1"/>
</dbReference>
<sequence length="366" mass="41702">MIQLNSRGIPINIESPTLATIFAKSINNDLVAQRADGGTIALYKHVPELNNDQMIVGLQKLDNLTEGDIVYINTNGAINTLYRRDSLHNALFITDRCNSNCLMCSQPPKNHDDLSHFYAINTALISMIPKDTLELGITGGEPTLLGQRFLSLLAQLKYELSSTEIHILSNGRSFAWRHVAQSISKVDNRRTVYGIPLYSDDYRQHDYIVQAKDAFNQTVLGMHNMARYNQRMEVRVVLHKQSYRRLPQLAKYIYRNLPFIEHVAFMGLEYTGYTVKNHDLLWMEPVAYAEELEEAVLYLHAMGMNVSIYNLQLCLLKQSLWPFAQKSISDWKQNYLAECSSCSKLDSCGGVFETSKRHSTLISAIR</sequence>
<evidence type="ECO:0000256" key="5">
    <source>
        <dbReference type="ARBA" id="ARBA00023014"/>
    </source>
</evidence>
<dbReference type="SUPFAM" id="SSF102114">
    <property type="entry name" value="Radical SAM enzymes"/>
    <property type="match status" value="1"/>
</dbReference>
<evidence type="ECO:0000256" key="3">
    <source>
        <dbReference type="ARBA" id="ARBA00022723"/>
    </source>
</evidence>
<evidence type="ECO:0000256" key="4">
    <source>
        <dbReference type="ARBA" id="ARBA00023004"/>
    </source>
</evidence>
<evidence type="ECO:0000256" key="1">
    <source>
        <dbReference type="ARBA" id="ARBA00001966"/>
    </source>
</evidence>
<keyword evidence="2" id="KW-0949">S-adenosyl-L-methionine</keyword>
<comment type="caution">
    <text evidence="6">The sequence shown here is derived from an EMBL/GenBank/DDBJ whole genome shotgun (WGS) entry which is preliminary data.</text>
</comment>
<dbReference type="InterPro" id="IPR024032">
    <property type="entry name" value="rSAM_paired_HxsC"/>
</dbReference>
<organism evidence="6 7">
    <name type="scientific">Sphingobacterium bambusae</name>
    <dbReference type="NCBI Taxonomy" id="662858"/>
    <lineage>
        <taxon>Bacteria</taxon>
        <taxon>Pseudomonadati</taxon>
        <taxon>Bacteroidota</taxon>
        <taxon>Sphingobacteriia</taxon>
        <taxon>Sphingobacteriales</taxon>
        <taxon>Sphingobacteriaceae</taxon>
        <taxon>Sphingobacterium</taxon>
    </lineage>
</organism>
<dbReference type="RefSeq" id="WP_320184888.1">
    <property type="nucleotide sequence ID" value="NZ_CP138332.1"/>
</dbReference>
<name>A0ABW6BLH1_9SPHI</name>
<dbReference type="InterPro" id="IPR013785">
    <property type="entry name" value="Aldolase_TIM"/>
</dbReference>
<keyword evidence="7" id="KW-1185">Reference proteome</keyword>
<dbReference type="SFLD" id="SFLDG01103">
    <property type="entry name" value="Uncharacterised_Radical_SAM_Su"/>
    <property type="match status" value="1"/>
</dbReference>
<dbReference type="Gene3D" id="3.20.20.70">
    <property type="entry name" value="Aldolase class I"/>
    <property type="match status" value="1"/>
</dbReference>
<evidence type="ECO:0000313" key="7">
    <source>
        <dbReference type="Proteomes" id="UP001597525"/>
    </source>
</evidence>
<dbReference type="EMBL" id="JBHUPB010000010">
    <property type="protein sequence ID" value="MFD2968846.1"/>
    <property type="molecule type" value="Genomic_DNA"/>
</dbReference>
<comment type="cofactor">
    <cofactor evidence="1">
        <name>[4Fe-4S] cluster</name>
        <dbReference type="ChEBI" id="CHEBI:49883"/>
    </cofactor>
</comment>
<dbReference type="NCBIfam" id="TIGR03977">
    <property type="entry name" value="rSAM_pair_HxsC"/>
    <property type="match status" value="1"/>
</dbReference>
<accession>A0ABW6BLH1</accession>
<keyword evidence="5" id="KW-0411">Iron-sulfur</keyword>
<dbReference type="InterPro" id="IPR050377">
    <property type="entry name" value="Radical_SAM_PqqE_MftC-like"/>
</dbReference>
<protein>
    <submittedName>
        <fullName evidence="6">His-Xaa-Ser system radical SAM maturase HxsC</fullName>
    </submittedName>
</protein>
<keyword evidence="4" id="KW-0408">Iron</keyword>
<dbReference type="CDD" id="cd01335">
    <property type="entry name" value="Radical_SAM"/>
    <property type="match status" value="1"/>
</dbReference>
<keyword evidence="3" id="KW-0479">Metal-binding</keyword>
<evidence type="ECO:0000256" key="2">
    <source>
        <dbReference type="ARBA" id="ARBA00022691"/>
    </source>
</evidence>
<proteinExistence type="predicted"/>